<evidence type="ECO:0000259" key="5">
    <source>
        <dbReference type="Pfam" id="PF02909"/>
    </source>
</evidence>
<protein>
    <submittedName>
        <fullName evidence="6">TetR/AcrR family transcriptional regulator</fullName>
    </submittedName>
</protein>
<reference evidence="7" key="1">
    <citation type="journal article" date="2019" name="Int. J. Syst. Evol. Microbiol.">
        <title>The Global Catalogue of Microorganisms (GCM) 10K type strain sequencing project: providing services to taxonomists for standard genome sequencing and annotation.</title>
        <authorList>
            <consortium name="The Broad Institute Genomics Platform"/>
            <consortium name="The Broad Institute Genome Sequencing Center for Infectious Disease"/>
            <person name="Wu L."/>
            <person name="Ma J."/>
        </authorList>
    </citation>
    <scope>NUCLEOTIDE SEQUENCE [LARGE SCALE GENOMIC DNA]</scope>
    <source>
        <strain evidence="7">TBRC 1276</strain>
    </source>
</reference>
<evidence type="ECO:0000256" key="1">
    <source>
        <dbReference type="ARBA" id="ARBA00023015"/>
    </source>
</evidence>
<dbReference type="SUPFAM" id="SSF48498">
    <property type="entry name" value="Tetracyclin repressor-like, C-terminal domain"/>
    <property type="match status" value="1"/>
</dbReference>
<proteinExistence type="predicted"/>
<evidence type="ECO:0000313" key="7">
    <source>
        <dbReference type="Proteomes" id="UP001595851"/>
    </source>
</evidence>
<dbReference type="InterPro" id="IPR009057">
    <property type="entry name" value="Homeodomain-like_sf"/>
</dbReference>
<dbReference type="EMBL" id="JBHSBI010000040">
    <property type="protein sequence ID" value="MFC4015141.1"/>
    <property type="molecule type" value="Genomic_DNA"/>
</dbReference>
<keyword evidence="2" id="KW-0238">DNA-binding</keyword>
<dbReference type="Pfam" id="PF02909">
    <property type="entry name" value="TetR_C_1"/>
    <property type="match status" value="1"/>
</dbReference>
<comment type="caution">
    <text evidence="6">The sequence shown here is derived from an EMBL/GenBank/DDBJ whole genome shotgun (WGS) entry which is preliminary data.</text>
</comment>
<feature type="region of interest" description="Disordered" evidence="4">
    <location>
        <begin position="1"/>
        <end position="24"/>
    </location>
</feature>
<keyword evidence="1" id="KW-0805">Transcription regulation</keyword>
<dbReference type="PANTHER" id="PTHR30055">
    <property type="entry name" value="HTH-TYPE TRANSCRIPTIONAL REGULATOR RUTR"/>
    <property type="match status" value="1"/>
</dbReference>
<dbReference type="InterPro" id="IPR050109">
    <property type="entry name" value="HTH-type_TetR-like_transc_reg"/>
</dbReference>
<keyword evidence="3" id="KW-0804">Transcription</keyword>
<name>A0ABV8GMG5_9ACTN</name>
<organism evidence="6 7">
    <name type="scientific">Nonomuraea purpurea</name>
    <dbReference type="NCBI Taxonomy" id="1849276"/>
    <lineage>
        <taxon>Bacteria</taxon>
        <taxon>Bacillati</taxon>
        <taxon>Actinomycetota</taxon>
        <taxon>Actinomycetes</taxon>
        <taxon>Streptosporangiales</taxon>
        <taxon>Streptosporangiaceae</taxon>
        <taxon>Nonomuraea</taxon>
    </lineage>
</organism>
<sequence>MPRTRRNHPEPLIWSQPPPPPRQRALDRETIVRAAIEVADLGGLPALTMSTVASRLGPYTSMALYRYVHSKEGLTDLMLDAATAEIPIPGTPSGDWRSDLHRLAMDTWAMVRRHGWYAQLVHTRPPVGPHMMRRTEFSLSVLVGQGMSVATAMSYTALIDRHVFGNGLQAAEEDQMRERYGLDSAEEFVAAIESVRRLATAEGHCPHLAAWLAEPTGPTVDEQVELGLACLLDGIAARLPRP</sequence>
<dbReference type="Gene3D" id="1.10.357.10">
    <property type="entry name" value="Tetracycline Repressor, domain 2"/>
    <property type="match status" value="1"/>
</dbReference>
<feature type="domain" description="Tetracycline repressor TetR C-terminal" evidence="5">
    <location>
        <begin position="89"/>
        <end position="238"/>
    </location>
</feature>
<accession>A0ABV8GMG5</accession>
<dbReference type="PANTHER" id="PTHR30055:SF151">
    <property type="entry name" value="TRANSCRIPTIONAL REGULATORY PROTEIN"/>
    <property type="match status" value="1"/>
</dbReference>
<evidence type="ECO:0000256" key="4">
    <source>
        <dbReference type="SAM" id="MobiDB-lite"/>
    </source>
</evidence>
<keyword evidence="7" id="KW-1185">Reference proteome</keyword>
<evidence type="ECO:0000313" key="6">
    <source>
        <dbReference type="EMBL" id="MFC4015141.1"/>
    </source>
</evidence>
<dbReference type="InterPro" id="IPR036271">
    <property type="entry name" value="Tet_transcr_reg_TetR-rel_C_sf"/>
</dbReference>
<dbReference type="SUPFAM" id="SSF46689">
    <property type="entry name" value="Homeodomain-like"/>
    <property type="match status" value="1"/>
</dbReference>
<dbReference type="RefSeq" id="WP_379534961.1">
    <property type="nucleotide sequence ID" value="NZ_JBHSBI010000040.1"/>
</dbReference>
<gene>
    <name evidence="6" type="ORF">ACFOY2_48555</name>
</gene>
<dbReference type="InterPro" id="IPR004111">
    <property type="entry name" value="Repressor_TetR_C"/>
</dbReference>
<evidence type="ECO:0000256" key="3">
    <source>
        <dbReference type="ARBA" id="ARBA00023163"/>
    </source>
</evidence>
<evidence type="ECO:0000256" key="2">
    <source>
        <dbReference type="ARBA" id="ARBA00023125"/>
    </source>
</evidence>
<dbReference type="Proteomes" id="UP001595851">
    <property type="component" value="Unassembled WGS sequence"/>
</dbReference>
<dbReference type="Gene3D" id="1.10.10.60">
    <property type="entry name" value="Homeodomain-like"/>
    <property type="match status" value="1"/>
</dbReference>